<sequence>MNTELEIVKQRLKRVGYTLYTYEEALEVLSSDTDYMSEEIDIFIFEVGETYRFKESAITMRSNNDLEAFHKEIEANIVQSKLYKRVSSWSKKLYDYAKLNNFTYTFVIVDEK</sequence>
<dbReference type="STRING" id="576118.SAMN05216216_1505"/>
<keyword evidence="2" id="KW-1185">Reference proteome</keyword>
<organism evidence="1 2">
    <name type="scientific">Lacicoccus qingdaonensis</name>
    <dbReference type="NCBI Taxonomy" id="576118"/>
    <lineage>
        <taxon>Bacteria</taxon>
        <taxon>Bacillati</taxon>
        <taxon>Bacillota</taxon>
        <taxon>Bacilli</taxon>
        <taxon>Bacillales</taxon>
        <taxon>Salinicoccaceae</taxon>
        <taxon>Lacicoccus</taxon>
    </lineage>
</organism>
<dbReference type="EMBL" id="FNFY01000050">
    <property type="protein sequence ID" value="SDL36613.1"/>
    <property type="molecule type" value="Genomic_DNA"/>
</dbReference>
<proteinExistence type="predicted"/>
<accession>A0A1G9JHN5</accession>
<evidence type="ECO:0000313" key="2">
    <source>
        <dbReference type="Proteomes" id="UP000199008"/>
    </source>
</evidence>
<reference evidence="2" key="1">
    <citation type="submission" date="2016-10" db="EMBL/GenBank/DDBJ databases">
        <authorList>
            <person name="Varghese N."/>
            <person name="Submissions S."/>
        </authorList>
    </citation>
    <scope>NUCLEOTIDE SEQUENCE [LARGE SCALE GENOMIC DNA]</scope>
    <source>
        <strain evidence="2">CGMCC 1.8895</strain>
    </source>
</reference>
<dbReference type="AlphaFoldDB" id="A0A1G9JHN5"/>
<gene>
    <name evidence="1" type="ORF">SAMN05216216_1505</name>
</gene>
<dbReference type="RefSeq" id="WP_092988329.1">
    <property type="nucleotide sequence ID" value="NZ_FNFY01000050.1"/>
</dbReference>
<evidence type="ECO:0000313" key="1">
    <source>
        <dbReference type="EMBL" id="SDL36613.1"/>
    </source>
</evidence>
<protein>
    <submittedName>
        <fullName evidence="1">Uncharacterized protein</fullName>
    </submittedName>
</protein>
<dbReference type="Proteomes" id="UP000199008">
    <property type="component" value="Unassembled WGS sequence"/>
</dbReference>
<name>A0A1G9JHN5_9BACL</name>